<dbReference type="AlphaFoldDB" id="C7N2Q6"/>
<dbReference type="KEGG" id="shi:Shel_25570"/>
<dbReference type="eggNOG" id="COG2267">
    <property type="taxonomic scope" value="Bacteria"/>
</dbReference>
<gene>
    <name evidence="1" type="ordered locus">Shel_25570</name>
</gene>
<sequence>MALDKKGSRFALKVRTKRGPQLDGVLFCDTAEPADTVLIAITGIHGNFYSNRFYVTFGEALNSGGFDFVYAGQRGRSLLSRGAPEPRRLYGLPQIHWLPDEDAFQ</sequence>
<name>C7N2Q6_SLAHD</name>
<keyword evidence="2" id="KW-1185">Reference proteome</keyword>
<protein>
    <submittedName>
        <fullName evidence="1">Uncharacterized protein</fullName>
    </submittedName>
</protein>
<reference evidence="1 2" key="1">
    <citation type="journal article" date="2009" name="Stand. Genomic Sci.">
        <title>Complete genome sequence of Slackia heliotrinireducens type strain (RHS 1).</title>
        <authorList>
            <person name="Pukall R."/>
            <person name="Lapidus A."/>
            <person name="Nolan M."/>
            <person name="Copeland A."/>
            <person name="Glavina Del Rio T."/>
            <person name="Lucas S."/>
            <person name="Chen F."/>
            <person name="Tice H."/>
            <person name="Cheng J.F."/>
            <person name="Chertkov O."/>
            <person name="Bruce D."/>
            <person name="Goodwin L."/>
            <person name="Kuske C."/>
            <person name="Brettin T."/>
            <person name="Detter J.C."/>
            <person name="Han C."/>
            <person name="Pitluck S."/>
            <person name="Pati A."/>
            <person name="Mavrommatis K."/>
            <person name="Ivanova N."/>
            <person name="Ovchinnikova G."/>
            <person name="Chen A."/>
            <person name="Palaniappan K."/>
            <person name="Schneider S."/>
            <person name="Rohde M."/>
            <person name="Chain P."/>
            <person name="D'haeseleer P."/>
            <person name="Goker M."/>
            <person name="Bristow J."/>
            <person name="Eisen J.A."/>
            <person name="Markowitz V."/>
            <person name="Kyrpides N.C."/>
            <person name="Klenk H.P."/>
            <person name="Hugenholtz P."/>
        </authorList>
    </citation>
    <scope>NUCLEOTIDE SEQUENCE [LARGE SCALE GENOMIC DNA]</scope>
    <source>
        <strain evidence="2">ATCC 29202 / DSM 20476 / NCTC 11029 / RHS 1</strain>
    </source>
</reference>
<evidence type="ECO:0000313" key="2">
    <source>
        <dbReference type="Proteomes" id="UP000002026"/>
    </source>
</evidence>
<dbReference type="HOGENOM" id="CLU_2234800_0_0_11"/>
<dbReference type="EMBL" id="CP001684">
    <property type="protein sequence ID" value="ACV23564.1"/>
    <property type="molecule type" value="Genomic_DNA"/>
</dbReference>
<proteinExistence type="predicted"/>
<organism evidence="1 2">
    <name type="scientific">Slackia heliotrinireducens (strain ATCC 29202 / DSM 20476 / NCTC 11029 / RHS 1)</name>
    <name type="common">Peptococcus heliotrinreducens</name>
    <dbReference type="NCBI Taxonomy" id="471855"/>
    <lineage>
        <taxon>Bacteria</taxon>
        <taxon>Bacillati</taxon>
        <taxon>Actinomycetota</taxon>
        <taxon>Coriobacteriia</taxon>
        <taxon>Eggerthellales</taxon>
        <taxon>Eggerthellaceae</taxon>
        <taxon>Slackia</taxon>
    </lineage>
</organism>
<dbReference type="Proteomes" id="UP000002026">
    <property type="component" value="Chromosome"/>
</dbReference>
<dbReference type="RefSeq" id="WP_012799662.1">
    <property type="nucleotide sequence ID" value="NC_013165.1"/>
</dbReference>
<evidence type="ECO:0000313" key="1">
    <source>
        <dbReference type="EMBL" id="ACV23564.1"/>
    </source>
</evidence>
<accession>C7N2Q6</accession>